<proteinExistence type="predicted"/>
<comment type="caution">
    <text evidence="1">The sequence shown here is derived from an EMBL/GenBank/DDBJ whole genome shotgun (WGS) entry which is preliminary data.</text>
</comment>
<dbReference type="AlphaFoldDB" id="A0A7X6LXY5"/>
<sequence>MRFSPTDEVLVSLPAVCALAQTDLAHDVMQYHRSCRAEQCAWKQVAYRTLVHFRRIEPPRLSRRQRAQRRDIEFPYPSSPYVTAARTDIPIEIYQQVLDGLNELANSLSANNSRDR</sequence>
<evidence type="ECO:0000313" key="1">
    <source>
        <dbReference type="EMBL" id="NKY85812.1"/>
    </source>
</evidence>
<dbReference type="Proteomes" id="UP000523447">
    <property type="component" value="Unassembled WGS sequence"/>
</dbReference>
<accession>A0A7X6LXY5</accession>
<dbReference type="EMBL" id="JAAXPE010000006">
    <property type="protein sequence ID" value="NKY85812.1"/>
    <property type="molecule type" value="Genomic_DNA"/>
</dbReference>
<organism evidence="1 2">
    <name type="scientific">Nocardia veterana</name>
    <dbReference type="NCBI Taxonomy" id="132249"/>
    <lineage>
        <taxon>Bacteria</taxon>
        <taxon>Bacillati</taxon>
        <taxon>Actinomycetota</taxon>
        <taxon>Actinomycetes</taxon>
        <taxon>Mycobacteriales</taxon>
        <taxon>Nocardiaceae</taxon>
        <taxon>Nocardia</taxon>
    </lineage>
</organism>
<keyword evidence="2" id="KW-1185">Reference proteome</keyword>
<evidence type="ECO:0000313" key="2">
    <source>
        <dbReference type="Proteomes" id="UP000523447"/>
    </source>
</evidence>
<reference evidence="1 2" key="1">
    <citation type="submission" date="2020-04" db="EMBL/GenBank/DDBJ databases">
        <title>MicrobeNet Type strains.</title>
        <authorList>
            <person name="Nicholson A.C."/>
        </authorList>
    </citation>
    <scope>NUCLEOTIDE SEQUENCE [LARGE SCALE GENOMIC DNA]</scope>
    <source>
        <strain evidence="1 2">DSM 44445</strain>
    </source>
</reference>
<dbReference type="RefSeq" id="WP_040722954.1">
    <property type="nucleotide sequence ID" value="NZ_CAWPHS010000056.1"/>
</dbReference>
<name>A0A7X6LXY5_9NOCA</name>
<gene>
    <name evidence="1" type="ORF">HGA07_09270</name>
</gene>
<protein>
    <submittedName>
        <fullName evidence="1">Uncharacterized protein</fullName>
    </submittedName>
</protein>